<dbReference type="AlphaFoldDB" id="A0A0N0C5N2"/>
<evidence type="ECO:0008006" key="3">
    <source>
        <dbReference type="Google" id="ProtNLM"/>
    </source>
</evidence>
<sequence>MKVIDTHMHLSHIASFKDTAATRSFVDYSVEGLLSEYATQNVILGIGMGLTESTPGGFFQ</sequence>
<gene>
    <name evidence="1" type="ORF">AMS66_05640</name>
</gene>
<accession>A0A0N0C5N2</accession>
<evidence type="ECO:0000313" key="2">
    <source>
        <dbReference type="Proteomes" id="UP000037688"/>
    </source>
</evidence>
<name>A0A0N0C5N2_9BACL</name>
<protein>
    <recommendedName>
        <fullName evidence="3">Hydrolase TatD</fullName>
    </recommendedName>
</protein>
<proteinExistence type="predicted"/>
<comment type="caution">
    <text evidence="1">The sequence shown here is derived from an EMBL/GenBank/DDBJ whole genome shotgun (WGS) entry which is preliminary data.</text>
</comment>
<reference evidence="1 2" key="1">
    <citation type="submission" date="2015-08" db="EMBL/GenBank/DDBJ databases">
        <title>Draft genome sequence of cellulolytic and xylanolytic Paenibacillus sp. A59, isolated from a decaying forest soil from Patagonia, Argentina.</title>
        <authorList>
            <person name="Ghio S."/>
            <person name="Caceres A.M."/>
            <person name="Talia P."/>
            <person name="Grasso D."/>
            <person name="Campos E."/>
        </authorList>
    </citation>
    <scope>NUCLEOTIDE SEQUENCE [LARGE SCALE GENOMIC DNA]</scope>
    <source>
        <strain evidence="1 2">A59</strain>
    </source>
</reference>
<evidence type="ECO:0000313" key="1">
    <source>
        <dbReference type="EMBL" id="KOY17464.1"/>
    </source>
</evidence>
<organism evidence="1 2">
    <name type="scientific">Paenibacillus xylanivorans</name>
    <dbReference type="NCBI Taxonomy" id="1705561"/>
    <lineage>
        <taxon>Bacteria</taxon>
        <taxon>Bacillati</taxon>
        <taxon>Bacillota</taxon>
        <taxon>Bacilli</taxon>
        <taxon>Bacillales</taxon>
        <taxon>Paenibacillaceae</taxon>
        <taxon>Paenibacillus</taxon>
    </lineage>
</organism>
<dbReference type="EMBL" id="LITU01000037">
    <property type="protein sequence ID" value="KOY17464.1"/>
    <property type="molecule type" value="Genomic_DNA"/>
</dbReference>
<dbReference type="PATRIC" id="fig|1705561.3.peg.834"/>
<keyword evidence="2" id="KW-1185">Reference proteome</keyword>
<dbReference type="Proteomes" id="UP000037688">
    <property type="component" value="Unassembled WGS sequence"/>
</dbReference>